<evidence type="ECO:0000313" key="1">
    <source>
        <dbReference type="EMBL" id="OIO31972.1"/>
    </source>
</evidence>
<evidence type="ECO:0008006" key="3">
    <source>
        <dbReference type="Google" id="ProtNLM"/>
    </source>
</evidence>
<dbReference type="Proteomes" id="UP000183206">
    <property type="component" value="Unassembled WGS sequence"/>
</dbReference>
<gene>
    <name evidence="1" type="ORF">AUJ44_03430</name>
</gene>
<dbReference type="EMBL" id="MNVO01000052">
    <property type="protein sequence ID" value="OIO31972.1"/>
    <property type="molecule type" value="Genomic_DNA"/>
</dbReference>
<evidence type="ECO:0000313" key="2">
    <source>
        <dbReference type="Proteomes" id="UP000183206"/>
    </source>
</evidence>
<accession>A0A1J4V484</accession>
<organism evidence="1 2">
    <name type="scientific">Candidatus Nomurabacteria bacterium CG1_02_47_685</name>
    <dbReference type="NCBI Taxonomy" id="1805282"/>
    <lineage>
        <taxon>Bacteria</taxon>
        <taxon>Candidatus Nomuraibacteriota</taxon>
    </lineage>
</organism>
<dbReference type="AlphaFoldDB" id="A0A1J4V484"/>
<dbReference type="STRING" id="1805282.AUJ44_03430"/>
<proteinExistence type="predicted"/>
<comment type="caution">
    <text evidence="1">The sequence shown here is derived from an EMBL/GenBank/DDBJ whole genome shotgun (WGS) entry which is preliminary data.</text>
</comment>
<name>A0A1J4V484_9BACT</name>
<sequence length="149" mass="16771">MSVQEQPTIDAAFTVCPKCGGTIPQGDKCVLCAKVKPKRRQHSSRWKPVTPRSTVRSAIRLLWLRSRERQEVLKRARYTCGRCGTKASKALGKEVKVEVHHKDGIQNWEKLIEAFYEFLLVSPEHLECLCDACHSAEHTVDPDEGGDAT</sequence>
<reference evidence="1 2" key="1">
    <citation type="journal article" date="2016" name="Environ. Microbiol.">
        <title>Genomic resolution of a cold subsurface aquifer community provides metabolic insights for novel microbes adapted to high CO concentrations.</title>
        <authorList>
            <person name="Probst A.J."/>
            <person name="Castelle C.J."/>
            <person name="Singh A."/>
            <person name="Brown C.T."/>
            <person name="Anantharaman K."/>
            <person name="Sharon I."/>
            <person name="Hug L.A."/>
            <person name="Burstein D."/>
            <person name="Emerson J.B."/>
            <person name="Thomas B.C."/>
            <person name="Banfield J.F."/>
        </authorList>
    </citation>
    <scope>NUCLEOTIDE SEQUENCE [LARGE SCALE GENOMIC DNA]</scope>
    <source>
        <strain evidence="1">CG1_02_47_685</strain>
    </source>
</reference>
<protein>
    <recommendedName>
        <fullName evidence="3">HNH domain-containing protein</fullName>
    </recommendedName>
</protein>